<dbReference type="Proteomes" id="UP001221142">
    <property type="component" value="Unassembled WGS sequence"/>
</dbReference>
<comment type="caution">
    <text evidence="2">The sequence shown here is derived from an EMBL/GenBank/DDBJ whole genome shotgun (WGS) entry which is preliminary data.</text>
</comment>
<sequence>MDSLVQYLTLALLLSGLATAVPSNERRAVTPVVASTTRYGVLDMQGLNRDSCTSTSWSNNALWVCRDTQPLSNGLPSLPLVPNTASYSSIPSATTPGDLVLTSPQGFGNAFFPLESDECPASGVCSDGSRWVGWPNTAPVVPFSSSTAVNSYAFIPRQHLSGLSVLADAGTTLYHLLWQGQANTMPTVSVAVSSFWSANQVGYGSTAALIHNGFAYLYGPTPSGKLAVARAALTGFLGDLTSKSVYEYYVNGAWTTTAPSNTDSTISLANTVTIQGQIYFSPKWQSFVWIGGDGFPNANFYISTAPNPEGPWSAHTLFFTGEGGNGSLPAYSAVAHPGLTDGTGNYIFITWTKTTASSTGDIYTQPLVRVNWQ</sequence>
<evidence type="ECO:0000313" key="2">
    <source>
        <dbReference type="EMBL" id="KAJ7642020.1"/>
    </source>
</evidence>
<reference evidence="2" key="1">
    <citation type="submission" date="2023-03" db="EMBL/GenBank/DDBJ databases">
        <title>Massive genome expansion in bonnet fungi (Mycena s.s.) driven by repeated elements and novel gene families across ecological guilds.</title>
        <authorList>
            <consortium name="Lawrence Berkeley National Laboratory"/>
            <person name="Harder C.B."/>
            <person name="Miyauchi S."/>
            <person name="Viragh M."/>
            <person name="Kuo A."/>
            <person name="Thoen E."/>
            <person name="Andreopoulos B."/>
            <person name="Lu D."/>
            <person name="Skrede I."/>
            <person name="Drula E."/>
            <person name="Henrissat B."/>
            <person name="Morin E."/>
            <person name="Kohler A."/>
            <person name="Barry K."/>
            <person name="LaButti K."/>
            <person name="Morin E."/>
            <person name="Salamov A."/>
            <person name="Lipzen A."/>
            <person name="Mereny Z."/>
            <person name="Hegedus B."/>
            <person name="Baldrian P."/>
            <person name="Stursova M."/>
            <person name="Weitz H."/>
            <person name="Taylor A."/>
            <person name="Grigoriev I.V."/>
            <person name="Nagy L.G."/>
            <person name="Martin F."/>
            <person name="Kauserud H."/>
        </authorList>
    </citation>
    <scope>NUCLEOTIDE SEQUENCE</scope>
    <source>
        <strain evidence="2">9284</strain>
    </source>
</reference>
<feature type="chain" id="PRO_5042140319" description="DUF4185 domain-containing protein" evidence="1">
    <location>
        <begin position="21"/>
        <end position="373"/>
    </location>
</feature>
<accession>A0AAD7FW15</accession>
<evidence type="ECO:0000256" key="1">
    <source>
        <dbReference type="SAM" id="SignalP"/>
    </source>
</evidence>
<evidence type="ECO:0000313" key="3">
    <source>
        <dbReference type="Proteomes" id="UP001221142"/>
    </source>
</evidence>
<name>A0AAD7FW15_9AGAR</name>
<gene>
    <name evidence="2" type="ORF">FB45DRAFT_1022734</name>
</gene>
<feature type="signal peptide" evidence="1">
    <location>
        <begin position="1"/>
        <end position="20"/>
    </location>
</feature>
<proteinExistence type="predicted"/>
<keyword evidence="3" id="KW-1185">Reference proteome</keyword>
<keyword evidence="1" id="KW-0732">Signal</keyword>
<organism evidence="2 3">
    <name type="scientific">Roridomyces roridus</name>
    <dbReference type="NCBI Taxonomy" id="1738132"/>
    <lineage>
        <taxon>Eukaryota</taxon>
        <taxon>Fungi</taxon>
        <taxon>Dikarya</taxon>
        <taxon>Basidiomycota</taxon>
        <taxon>Agaricomycotina</taxon>
        <taxon>Agaricomycetes</taxon>
        <taxon>Agaricomycetidae</taxon>
        <taxon>Agaricales</taxon>
        <taxon>Marasmiineae</taxon>
        <taxon>Mycenaceae</taxon>
        <taxon>Roridomyces</taxon>
    </lineage>
</organism>
<dbReference type="AlphaFoldDB" id="A0AAD7FW15"/>
<protein>
    <recommendedName>
        <fullName evidence="4">DUF4185 domain-containing protein</fullName>
    </recommendedName>
</protein>
<evidence type="ECO:0008006" key="4">
    <source>
        <dbReference type="Google" id="ProtNLM"/>
    </source>
</evidence>
<dbReference type="EMBL" id="JARKIF010000004">
    <property type="protein sequence ID" value="KAJ7642020.1"/>
    <property type="molecule type" value="Genomic_DNA"/>
</dbReference>